<dbReference type="InterPro" id="IPR047187">
    <property type="entry name" value="SF1_C_Upf1"/>
</dbReference>
<dbReference type="InterPro" id="IPR041677">
    <property type="entry name" value="DNA2/NAM7_AAA_11"/>
</dbReference>
<proteinExistence type="predicted"/>
<dbReference type="Pfam" id="PF13087">
    <property type="entry name" value="AAA_12"/>
    <property type="match status" value="1"/>
</dbReference>
<gene>
    <name evidence="3" type="ORF">CRP01_13695</name>
</gene>
<feature type="domain" description="DNA2/NAM7 helicase helicase" evidence="1">
    <location>
        <begin position="282"/>
        <end position="577"/>
    </location>
</feature>
<evidence type="ECO:0000313" key="3">
    <source>
        <dbReference type="EMBL" id="PHN06018.1"/>
    </source>
</evidence>
<dbReference type="CDD" id="cd17934">
    <property type="entry name" value="DEXXQc_Upf1-like"/>
    <property type="match status" value="1"/>
</dbReference>
<evidence type="ECO:0000313" key="4">
    <source>
        <dbReference type="Proteomes" id="UP000223913"/>
    </source>
</evidence>
<accession>A0A2D0NC97</accession>
<sequence length="932" mass="105686">MMRPGFVSPAHSATAMPMPNEMLPAIAAYFRACYQADFRAIHLLNFFSKKVEYPLFLSEADLLTGQLFRVPIDSEWARQADAYLDIYSREKALYAGAFFLCGRSRVLGRNHSVCAPLLIYPLTLELEDEVYYLKADTTNPTLNPAVIEVLNRSDNNASATQEELAKHLPIGPLDFDQCYQLERAFTDLFPNVEVSTLAEFPELLLEDDVRSLLKKTKRGFQILSAIGIGIVDKGKGARGVLNELEMLAQGNDWSRPLQTLFSEQPVVASKAGTESIWAPAVLSEAQEEVVRNAYRYPLSLVIGPPGTGKTFTIASLAVDLMSKGQSVLIASRNNQAVKVVAEKIEADLGLPQIVVKATSGNYRKAVKDRLKEWYRGFGLEEYRKSDVRIARQEVMQRDRRIQELVEHLLRWEHKIMDWGAFVAGGTNGLWSNVKRWFIRNSLGRSVPFWKSVMKLERMFWLRRKFMIEYLRINFFYRLVQVLRNRRKEVRNLIAALSARTGNKQANIFDEMDVSVILQCLPIWITNTADIHQMLPAYTEMFDVVIIDEASQCDIASALPVLQRAKRAVIVGDPKQLRHISFVPQRQQQIFREQYGLEKAPGHWLDYRNQSLLDLVEDQLTTQDQVKLLDEHFRSLPDIIAFSNRHFYSNQLRVMTATPDRFGEKNVHLRVVAGQRTGRGDNAEEVKAVVEMIDSILQKEKELDAALCQSIGVLSPFRGQVEAIQNAIAETFSADQLLRHRVLIGSPFAFQGEERDVMLISFAVHPGSPGGVWTYLNREDVFNVSITRARAEQYLFLSGAPKDFPDGNMLRAYLDFLEFRREAAARSPESGPGSDQFMGEVLQQLSEWGIDQVHTHYSIGGVELDLVVVHEGRSLGIDLMGFPGPFTGLIPIEHWKILSRVGVPVFALPYINWLFQPETSRAALKNYLLTEQI</sequence>
<dbReference type="GO" id="GO:0004386">
    <property type="term" value="F:helicase activity"/>
    <property type="evidence" value="ECO:0007669"/>
    <property type="project" value="InterPro"/>
</dbReference>
<name>A0A2D0NC97_FLAN2</name>
<protein>
    <recommendedName>
        <fullName evidence="5">AAA family ATPase</fullName>
    </recommendedName>
</protein>
<feature type="domain" description="DNA2/NAM7 helicase-like C-terminal" evidence="2">
    <location>
        <begin position="609"/>
        <end position="791"/>
    </location>
</feature>
<dbReference type="Proteomes" id="UP000223913">
    <property type="component" value="Unassembled WGS sequence"/>
</dbReference>
<keyword evidence="4" id="KW-1185">Reference proteome</keyword>
<organism evidence="3 4">
    <name type="scientific">Flavilitoribacter nigricans (strain ATCC 23147 / DSM 23189 / NBRC 102662 / NCIMB 1420 / SS-2)</name>
    <name type="common">Lewinella nigricans</name>
    <dbReference type="NCBI Taxonomy" id="1122177"/>
    <lineage>
        <taxon>Bacteria</taxon>
        <taxon>Pseudomonadati</taxon>
        <taxon>Bacteroidota</taxon>
        <taxon>Saprospiria</taxon>
        <taxon>Saprospirales</taxon>
        <taxon>Lewinellaceae</taxon>
        <taxon>Flavilitoribacter</taxon>
    </lineage>
</organism>
<reference evidence="3 4" key="1">
    <citation type="submission" date="2017-10" db="EMBL/GenBank/DDBJ databases">
        <title>The draft genome sequence of Lewinella nigricans NBRC 102662.</title>
        <authorList>
            <person name="Wang K."/>
        </authorList>
    </citation>
    <scope>NUCLEOTIDE SEQUENCE [LARGE SCALE GENOMIC DNA]</scope>
    <source>
        <strain evidence="3 4">NBRC 102662</strain>
    </source>
</reference>
<dbReference type="EMBL" id="PDUD01000019">
    <property type="protein sequence ID" value="PHN06018.1"/>
    <property type="molecule type" value="Genomic_DNA"/>
</dbReference>
<dbReference type="OrthoDB" id="9757917at2"/>
<evidence type="ECO:0008006" key="5">
    <source>
        <dbReference type="Google" id="ProtNLM"/>
    </source>
</evidence>
<evidence type="ECO:0000259" key="2">
    <source>
        <dbReference type="Pfam" id="PF13087"/>
    </source>
</evidence>
<dbReference type="PANTHER" id="PTHR10887">
    <property type="entry name" value="DNA2/NAM7 HELICASE FAMILY"/>
    <property type="match status" value="1"/>
</dbReference>
<dbReference type="InterPro" id="IPR027417">
    <property type="entry name" value="P-loop_NTPase"/>
</dbReference>
<dbReference type="Gene3D" id="3.40.50.300">
    <property type="entry name" value="P-loop containing nucleotide triphosphate hydrolases"/>
    <property type="match status" value="2"/>
</dbReference>
<dbReference type="SUPFAM" id="SSF52540">
    <property type="entry name" value="P-loop containing nucleoside triphosphate hydrolases"/>
    <property type="match status" value="1"/>
</dbReference>
<dbReference type="Pfam" id="PF13086">
    <property type="entry name" value="AAA_11"/>
    <property type="match status" value="1"/>
</dbReference>
<dbReference type="InterPro" id="IPR045055">
    <property type="entry name" value="DNA2/NAM7-like"/>
</dbReference>
<dbReference type="CDD" id="cd18808">
    <property type="entry name" value="SF1_C_Upf1"/>
    <property type="match status" value="1"/>
</dbReference>
<dbReference type="InterPro" id="IPR041679">
    <property type="entry name" value="DNA2/NAM7-like_C"/>
</dbReference>
<comment type="caution">
    <text evidence="3">The sequence shown here is derived from an EMBL/GenBank/DDBJ whole genome shotgun (WGS) entry which is preliminary data.</text>
</comment>
<dbReference type="AlphaFoldDB" id="A0A2D0NC97"/>
<dbReference type="PANTHER" id="PTHR10887:SF495">
    <property type="entry name" value="HELICASE SENATAXIN ISOFORM X1-RELATED"/>
    <property type="match status" value="1"/>
</dbReference>
<evidence type="ECO:0000259" key="1">
    <source>
        <dbReference type="Pfam" id="PF13086"/>
    </source>
</evidence>